<dbReference type="PRINTS" id="PR00401">
    <property type="entry name" value="SH2DOMAIN"/>
</dbReference>
<protein>
    <recommendedName>
        <fullName evidence="2">SH2 domain-containing protein</fullName>
    </recommendedName>
</protein>
<dbReference type="SUPFAM" id="SSF55550">
    <property type="entry name" value="SH2 domain"/>
    <property type="match status" value="1"/>
</dbReference>
<keyword evidence="4" id="KW-1185">Reference proteome</keyword>
<gene>
    <name evidence="3" type="ORF">AMECASPLE_036277</name>
</gene>
<comment type="caution">
    <text evidence="3">The sequence shown here is derived from an EMBL/GenBank/DDBJ whole genome shotgun (WGS) entry which is preliminary data.</text>
</comment>
<dbReference type="Gene3D" id="3.30.505.10">
    <property type="entry name" value="SH2 domain"/>
    <property type="match status" value="1"/>
</dbReference>
<dbReference type="InterPro" id="IPR043502">
    <property type="entry name" value="DNA/RNA_pol_sf"/>
</dbReference>
<organism evidence="3 4">
    <name type="scientific">Ameca splendens</name>
    <dbReference type="NCBI Taxonomy" id="208324"/>
    <lineage>
        <taxon>Eukaryota</taxon>
        <taxon>Metazoa</taxon>
        <taxon>Chordata</taxon>
        <taxon>Craniata</taxon>
        <taxon>Vertebrata</taxon>
        <taxon>Euteleostomi</taxon>
        <taxon>Actinopterygii</taxon>
        <taxon>Neopterygii</taxon>
        <taxon>Teleostei</taxon>
        <taxon>Neoteleostei</taxon>
        <taxon>Acanthomorphata</taxon>
        <taxon>Ovalentaria</taxon>
        <taxon>Atherinomorphae</taxon>
        <taxon>Cyprinodontiformes</taxon>
        <taxon>Goodeidae</taxon>
        <taxon>Ameca</taxon>
    </lineage>
</organism>
<dbReference type="InterPro" id="IPR000980">
    <property type="entry name" value="SH2"/>
</dbReference>
<evidence type="ECO:0000313" key="3">
    <source>
        <dbReference type="EMBL" id="MEQ2312911.1"/>
    </source>
</evidence>
<sequence length="131" mass="14464">MKPDVSPRLITDFDKVNSVIVMDAYPLLCIEDCVDTIIHSQLVRKLDLLKAAHFPEDLRGEKTADAEMSVYSDASNEDLSDELETLGWYHYDLSRHAAEALLLSNGADGSYLLRSSNDGPGCFALSVRSVT</sequence>
<proteinExistence type="predicted"/>
<keyword evidence="1" id="KW-0727">SH2 domain</keyword>
<evidence type="ECO:0000256" key="1">
    <source>
        <dbReference type="PROSITE-ProRule" id="PRU00191"/>
    </source>
</evidence>
<dbReference type="InterPro" id="IPR036860">
    <property type="entry name" value="SH2_dom_sf"/>
</dbReference>
<evidence type="ECO:0000313" key="4">
    <source>
        <dbReference type="Proteomes" id="UP001469553"/>
    </source>
</evidence>
<name>A0ABV1A3R1_9TELE</name>
<dbReference type="SUPFAM" id="SSF56672">
    <property type="entry name" value="DNA/RNA polymerases"/>
    <property type="match status" value="1"/>
</dbReference>
<reference evidence="3 4" key="1">
    <citation type="submission" date="2021-06" db="EMBL/GenBank/DDBJ databases">
        <authorList>
            <person name="Palmer J.M."/>
        </authorList>
    </citation>
    <scope>NUCLEOTIDE SEQUENCE [LARGE SCALE GENOMIC DNA]</scope>
    <source>
        <strain evidence="3 4">AS_MEX2019</strain>
        <tissue evidence="3">Muscle</tissue>
    </source>
</reference>
<feature type="domain" description="SH2" evidence="2">
    <location>
        <begin position="88"/>
        <end position="131"/>
    </location>
</feature>
<dbReference type="EMBL" id="JAHRIP010080923">
    <property type="protein sequence ID" value="MEQ2312911.1"/>
    <property type="molecule type" value="Genomic_DNA"/>
</dbReference>
<accession>A0ABV1A3R1</accession>
<dbReference type="Pfam" id="PF00017">
    <property type="entry name" value="SH2"/>
    <property type="match status" value="1"/>
</dbReference>
<evidence type="ECO:0000259" key="2">
    <source>
        <dbReference type="PROSITE" id="PS50001"/>
    </source>
</evidence>
<dbReference type="PROSITE" id="PS50001">
    <property type="entry name" value="SH2"/>
    <property type="match status" value="1"/>
</dbReference>
<dbReference type="Proteomes" id="UP001469553">
    <property type="component" value="Unassembled WGS sequence"/>
</dbReference>